<sequence length="125" mass="12641">MRAAVADYYKGRDLSTAQTIRRAESDTEAARYIAAIRQGRIPEVLAVAASAVTGVVVGALAQKAVNNATVGGVPPVAALGLVPAVAGMAFPLSLSGRSVLTTGGLTYATGALLYKMLVPKAEASP</sequence>
<organism evidence="2 3">
    <name type="scientific">Nannocystis pusilla</name>
    <dbReference type="NCBI Taxonomy" id="889268"/>
    <lineage>
        <taxon>Bacteria</taxon>
        <taxon>Pseudomonadati</taxon>
        <taxon>Myxococcota</taxon>
        <taxon>Polyangia</taxon>
        <taxon>Nannocystales</taxon>
        <taxon>Nannocystaceae</taxon>
        <taxon>Nannocystis</taxon>
    </lineage>
</organism>
<name>A0A9X3EJR1_9BACT</name>
<gene>
    <name evidence="2" type="ORF">OV079_02495</name>
</gene>
<reference evidence="2" key="1">
    <citation type="submission" date="2022-11" db="EMBL/GenBank/DDBJ databases">
        <title>Minimal conservation of predation-associated metabolite biosynthetic gene clusters underscores biosynthetic potential of Myxococcota including descriptions for ten novel species: Archangium lansinium sp. nov., Myxococcus landrumus sp. nov., Nannocystis bai.</title>
        <authorList>
            <person name="Ahearne A."/>
            <person name="Stevens C."/>
            <person name="Phillips K."/>
        </authorList>
    </citation>
    <scope>NUCLEOTIDE SEQUENCE</scope>
    <source>
        <strain evidence="2">Na p29</strain>
    </source>
</reference>
<dbReference type="Proteomes" id="UP001150924">
    <property type="component" value="Unassembled WGS sequence"/>
</dbReference>
<keyword evidence="3" id="KW-1185">Reference proteome</keyword>
<dbReference type="EMBL" id="JAPNKE010000002">
    <property type="protein sequence ID" value="MCY1004455.1"/>
    <property type="molecule type" value="Genomic_DNA"/>
</dbReference>
<evidence type="ECO:0000256" key="1">
    <source>
        <dbReference type="SAM" id="Phobius"/>
    </source>
</evidence>
<comment type="caution">
    <text evidence="2">The sequence shown here is derived from an EMBL/GenBank/DDBJ whole genome shotgun (WGS) entry which is preliminary data.</text>
</comment>
<accession>A0A9X3EJR1</accession>
<dbReference type="AlphaFoldDB" id="A0A9X3EJR1"/>
<keyword evidence="1" id="KW-1133">Transmembrane helix</keyword>
<protein>
    <submittedName>
        <fullName evidence="2">Uncharacterized protein</fullName>
    </submittedName>
</protein>
<keyword evidence="1" id="KW-0812">Transmembrane</keyword>
<evidence type="ECO:0000313" key="2">
    <source>
        <dbReference type="EMBL" id="MCY1004455.1"/>
    </source>
</evidence>
<evidence type="ECO:0000313" key="3">
    <source>
        <dbReference type="Proteomes" id="UP001150924"/>
    </source>
</evidence>
<dbReference type="RefSeq" id="WP_267766002.1">
    <property type="nucleotide sequence ID" value="NZ_JAPNKE010000002.1"/>
</dbReference>
<feature type="transmembrane region" description="Helical" evidence="1">
    <location>
        <begin position="41"/>
        <end position="61"/>
    </location>
</feature>
<proteinExistence type="predicted"/>
<feature type="transmembrane region" description="Helical" evidence="1">
    <location>
        <begin position="73"/>
        <end position="92"/>
    </location>
</feature>
<keyword evidence="1" id="KW-0472">Membrane</keyword>